<dbReference type="InterPro" id="IPR052625">
    <property type="entry name" value="Chl_b_Red"/>
</dbReference>
<dbReference type="SUPFAM" id="SSF51735">
    <property type="entry name" value="NAD(P)-binding Rossmann-fold domains"/>
    <property type="match status" value="1"/>
</dbReference>
<dbReference type="InterPro" id="IPR036291">
    <property type="entry name" value="NAD(P)-bd_dom_sf"/>
</dbReference>
<dbReference type="Pfam" id="PF00106">
    <property type="entry name" value="adh_short"/>
    <property type="match status" value="1"/>
</dbReference>
<protein>
    <recommendedName>
        <fullName evidence="3">Protochlorophyllide reductase</fullName>
    </recommendedName>
</protein>
<dbReference type="PRINTS" id="PR00081">
    <property type="entry name" value="GDHRDH"/>
</dbReference>
<keyword evidence="1" id="KW-0472">Membrane</keyword>
<evidence type="ECO:0000313" key="2">
    <source>
        <dbReference type="EMBL" id="CAE0825226.1"/>
    </source>
</evidence>
<proteinExistence type="predicted"/>
<sequence length="383" mass="41772">MDAVALLEDASASMSPSIPRKGMHQATNTTVQSRMFGIGAVGFVALAWALMQRQRTSHRTRAAECYTIALASVTSNVLEDVASEQTGAAATASKNIVITGGSKGLGFAMAREFLTSGHRVVICGRDTETLARAEAALGRDGEVYATRCDVSNVADVQGLVQFARRKLGRVDVFINNAGRASATRKPLWELDPEDVAETCQVNTMGSLLCSQAAIRLFMEQLEAEPRPVQPRYHIFNFGFSVFGAQLSSSTVPHKSTKRGVAEMTQFLAAELKKNRLDHAIGVHECSPGLVLTDLLLKPDTPVALRRFFNTIAEEPDVVARFVVPRMLNMREANSEVRYLQFLDAFVRVVGGVPAILWGGRYFDKDGNRVGDGEFNEAGVRKLY</sequence>
<dbReference type="Gene3D" id="3.40.50.720">
    <property type="entry name" value="NAD(P)-binding Rossmann-like Domain"/>
    <property type="match status" value="1"/>
</dbReference>
<feature type="transmembrane region" description="Helical" evidence="1">
    <location>
        <begin position="31"/>
        <end position="51"/>
    </location>
</feature>
<name>A0A7S4G4R5_9EUGL</name>
<dbReference type="GO" id="GO:0015996">
    <property type="term" value="P:chlorophyll catabolic process"/>
    <property type="evidence" value="ECO:0007669"/>
    <property type="project" value="TreeGrafter"/>
</dbReference>
<dbReference type="EMBL" id="HBJA01105603">
    <property type="protein sequence ID" value="CAE0825226.1"/>
    <property type="molecule type" value="Transcribed_RNA"/>
</dbReference>
<evidence type="ECO:0008006" key="3">
    <source>
        <dbReference type="Google" id="ProtNLM"/>
    </source>
</evidence>
<keyword evidence="1" id="KW-1133">Transmembrane helix</keyword>
<dbReference type="PANTHER" id="PTHR24314:SF26">
    <property type="match status" value="1"/>
</dbReference>
<accession>A0A7S4G4R5</accession>
<gene>
    <name evidence="2" type="ORF">EGYM00163_LOCUS36472</name>
</gene>
<keyword evidence="1" id="KW-0812">Transmembrane</keyword>
<evidence type="ECO:0000256" key="1">
    <source>
        <dbReference type="SAM" id="Phobius"/>
    </source>
</evidence>
<reference evidence="2" key="1">
    <citation type="submission" date="2021-01" db="EMBL/GenBank/DDBJ databases">
        <authorList>
            <person name="Corre E."/>
            <person name="Pelletier E."/>
            <person name="Niang G."/>
            <person name="Scheremetjew M."/>
            <person name="Finn R."/>
            <person name="Kale V."/>
            <person name="Holt S."/>
            <person name="Cochrane G."/>
            <person name="Meng A."/>
            <person name="Brown T."/>
            <person name="Cohen L."/>
        </authorList>
    </citation>
    <scope>NUCLEOTIDE SEQUENCE</scope>
    <source>
        <strain evidence="2">CCMP1594</strain>
    </source>
</reference>
<dbReference type="CDD" id="cd05233">
    <property type="entry name" value="SDR_c"/>
    <property type="match status" value="1"/>
</dbReference>
<dbReference type="GO" id="GO:0034256">
    <property type="term" value="F:chlorophyll(ide) b reductase activity"/>
    <property type="evidence" value="ECO:0007669"/>
    <property type="project" value="TreeGrafter"/>
</dbReference>
<dbReference type="PANTHER" id="PTHR24314">
    <property type="entry name" value="NON-SPECIFIC LIPID TRANSFER PROTEIN-RELATED"/>
    <property type="match status" value="1"/>
</dbReference>
<organism evidence="2">
    <name type="scientific">Eutreptiella gymnastica</name>
    <dbReference type="NCBI Taxonomy" id="73025"/>
    <lineage>
        <taxon>Eukaryota</taxon>
        <taxon>Discoba</taxon>
        <taxon>Euglenozoa</taxon>
        <taxon>Euglenida</taxon>
        <taxon>Spirocuta</taxon>
        <taxon>Euglenophyceae</taxon>
        <taxon>Eutreptiales</taxon>
        <taxon>Eutreptiaceae</taxon>
        <taxon>Eutreptiella</taxon>
    </lineage>
</organism>
<dbReference type="GO" id="GO:0010304">
    <property type="term" value="P:PSII associated light-harvesting complex II catabolic process"/>
    <property type="evidence" value="ECO:0007669"/>
    <property type="project" value="TreeGrafter"/>
</dbReference>
<dbReference type="AlphaFoldDB" id="A0A7S4G4R5"/>
<dbReference type="InterPro" id="IPR002347">
    <property type="entry name" value="SDR_fam"/>
</dbReference>